<dbReference type="SMART" id="SM00225">
    <property type="entry name" value="BTB"/>
    <property type="match status" value="1"/>
</dbReference>
<gene>
    <name evidence="2" type="ORF">EJ08DRAFT_564754</name>
</gene>
<reference evidence="2" key="1">
    <citation type="journal article" date="2020" name="Stud. Mycol.">
        <title>101 Dothideomycetes genomes: a test case for predicting lifestyles and emergence of pathogens.</title>
        <authorList>
            <person name="Haridas S."/>
            <person name="Albert R."/>
            <person name="Binder M."/>
            <person name="Bloem J."/>
            <person name="Labutti K."/>
            <person name="Salamov A."/>
            <person name="Andreopoulos B."/>
            <person name="Baker S."/>
            <person name="Barry K."/>
            <person name="Bills G."/>
            <person name="Bluhm B."/>
            <person name="Cannon C."/>
            <person name="Castanera R."/>
            <person name="Culley D."/>
            <person name="Daum C."/>
            <person name="Ezra D."/>
            <person name="Gonzalez J."/>
            <person name="Henrissat B."/>
            <person name="Kuo A."/>
            <person name="Liang C."/>
            <person name="Lipzen A."/>
            <person name="Lutzoni F."/>
            <person name="Magnuson J."/>
            <person name="Mondo S."/>
            <person name="Nolan M."/>
            <person name="Ohm R."/>
            <person name="Pangilinan J."/>
            <person name="Park H.-J."/>
            <person name="Ramirez L."/>
            <person name="Alfaro M."/>
            <person name="Sun H."/>
            <person name="Tritt A."/>
            <person name="Yoshinaga Y."/>
            <person name="Zwiers L.-H."/>
            <person name="Turgeon B."/>
            <person name="Goodwin S."/>
            <person name="Spatafora J."/>
            <person name="Crous P."/>
            <person name="Grigoriev I."/>
        </authorList>
    </citation>
    <scope>NUCLEOTIDE SEQUENCE</scope>
    <source>
        <strain evidence="2">CBS 130266</strain>
    </source>
</reference>
<dbReference type="SUPFAM" id="SSF54695">
    <property type="entry name" value="POZ domain"/>
    <property type="match status" value="1"/>
</dbReference>
<evidence type="ECO:0000259" key="1">
    <source>
        <dbReference type="PROSITE" id="PS50097"/>
    </source>
</evidence>
<dbReference type="InterPro" id="IPR011333">
    <property type="entry name" value="SKP1/BTB/POZ_sf"/>
</dbReference>
<dbReference type="InterPro" id="IPR000210">
    <property type="entry name" value="BTB/POZ_dom"/>
</dbReference>
<dbReference type="PANTHER" id="PTHR47843">
    <property type="entry name" value="BTB DOMAIN-CONTAINING PROTEIN-RELATED"/>
    <property type="match status" value="1"/>
</dbReference>
<feature type="non-terminal residue" evidence="2">
    <location>
        <position position="1"/>
    </location>
</feature>
<accession>A0A9P4NZU0</accession>
<sequence>RLFESGDHSDLTLTCADGTDFKVHKTVLCSQSSFFANACRPGGFKEAIEGIVKLEDTETHVVRAMLEYLYSLTYDIGQVEGHHSPIVFHAKMYAAADFLDIPPLKLFAKKKFQVLSSDNWRTPDYLNALRLAFESTPATDLGLREIAGLTCAQNFAELLAIDGFTSILSSVPGLGKEISIVLA</sequence>
<dbReference type="EMBL" id="MU007015">
    <property type="protein sequence ID" value="KAF2434670.1"/>
    <property type="molecule type" value="Genomic_DNA"/>
</dbReference>
<dbReference type="Gene3D" id="3.30.710.10">
    <property type="entry name" value="Potassium Channel Kv1.1, Chain A"/>
    <property type="match status" value="1"/>
</dbReference>
<dbReference type="PANTHER" id="PTHR47843:SF5">
    <property type="entry name" value="BTB_POZ DOMAIN PROTEIN"/>
    <property type="match status" value="1"/>
</dbReference>
<feature type="domain" description="BTB" evidence="1">
    <location>
        <begin position="9"/>
        <end position="78"/>
    </location>
</feature>
<name>A0A9P4NZU0_9PEZI</name>
<dbReference type="AlphaFoldDB" id="A0A9P4NZU0"/>
<dbReference type="CDD" id="cd18186">
    <property type="entry name" value="BTB_POZ_ZBTB_KLHL-like"/>
    <property type="match status" value="1"/>
</dbReference>
<protein>
    <recommendedName>
        <fullName evidence="1">BTB domain-containing protein</fullName>
    </recommendedName>
</protein>
<dbReference type="Proteomes" id="UP000800235">
    <property type="component" value="Unassembled WGS sequence"/>
</dbReference>
<feature type="non-terminal residue" evidence="2">
    <location>
        <position position="183"/>
    </location>
</feature>
<comment type="caution">
    <text evidence="2">The sequence shown here is derived from an EMBL/GenBank/DDBJ whole genome shotgun (WGS) entry which is preliminary data.</text>
</comment>
<evidence type="ECO:0000313" key="2">
    <source>
        <dbReference type="EMBL" id="KAF2434670.1"/>
    </source>
</evidence>
<dbReference type="Pfam" id="PF00651">
    <property type="entry name" value="BTB"/>
    <property type="match status" value="1"/>
</dbReference>
<evidence type="ECO:0000313" key="3">
    <source>
        <dbReference type="Proteomes" id="UP000800235"/>
    </source>
</evidence>
<proteinExistence type="predicted"/>
<organism evidence="2 3">
    <name type="scientific">Tothia fuscella</name>
    <dbReference type="NCBI Taxonomy" id="1048955"/>
    <lineage>
        <taxon>Eukaryota</taxon>
        <taxon>Fungi</taxon>
        <taxon>Dikarya</taxon>
        <taxon>Ascomycota</taxon>
        <taxon>Pezizomycotina</taxon>
        <taxon>Dothideomycetes</taxon>
        <taxon>Pleosporomycetidae</taxon>
        <taxon>Venturiales</taxon>
        <taxon>Cylindrosympodiaceae</taxon>
        <taxon>Tothia</taxon>
    </lineage>
</organism>
<dbReference type="OrthoDB" id="6359816at2759"/>
<keyword evidence="3" id="KW-1185">Reference proteome</keyword>
<dbReference type="PROSITE" id="PS50097">
    <property type="entry name" value="BTB"/>
    <property type="match status" value="1"/>
</dbReference>